<dbReference type="AlphaFoldDB" id="A0A0J9XDH7"/>
<name>A0A0J9XDH7_GEOCN</name>
<evidence type="ECO:0000256" key="2">
    <source>
        <dbReference type="SAM" id="MobiDB-lite"/>
    </source>
</evidence>
<keyword evidence="1" id="KW-0175">Coiled coil</keyword>
<reference evidence="4" key="1">
    <citation type="submission" date="2014-03" db="EMBL/GenBank/DDBJ databases">
        <authorList>
            <person name="Casaregola S."/>
        </authorList>
    </citation>
    <scope>NUCLEOTIDE SEQUENCE [LARGE SCALE GENOMIC DNA]</scope>
    <source>
        <strain evidence="4">CLIB 918</strain>
    </source>
</reference>
<feature type="transmembrane region" description="Helical" evidence="3">
    <location>
        <begin position="199"/>
        <end position="222"/>
    </location>
</feature>
<organism evidence="4 5">
    <name type="scientific">Geotrichum candidum</name>
    <name type="common">Oospora lactis</name>
    <name type="synonym">Dipodascus geotrichum</name>
    <dbReference type="NCBI Taxonomy" id="1173061"/>
    <lineage>
        <taxon>Eukaryota</taxon>
        <taxon>Fungi</taxon>
        <taxon>Dikarya</taxon>
        <taxon>Ascomycota</taxon>
        <taxon>Saccharomycotina</taxon>
        <taxon>Dipodascomycetes</taxon>
        <taxon>Dipodascales</taxon>
        <taxon>Dipodascaceae</taxon>
        <taxon>Geotrichum</taxon>
    </lineage>
</organism>
<accession>A0A0J9XDH7</accession>
<evidence type="ECO:0000256" key="3">
    <source>
        <dbReference type="SAM" id="Phobius"/>
    </source>
</evidence>
<dbReference type="Proteomes" id="UP000242525">
    <property type="component" value="Unassembled WGS sequence"/>
</dbReference>
<evidence type="ECO:0000313" key="5">
    <source>
        <dbReference type="Proteomes" id="UP000242525"/>
    </source>
</evidence>
<protein>
    <submittedName>
        <fullName evidence="4">Uncharacterized protein</fullName>
    </submittedName>
</protein>
<keyword evidence="3" id="KW-0812">Transmembrane</keyword>
<feature type="region of interest" description="Disordered" evidence="2">
    <location>
        <begin position="508"/>
        <end position="575"/>
    </location>
</feature>
<gene>
    <name evidence="4" type="ORF">BN980_GECA09s01242g</name>
</gene>
<keyword evidence="3" id="KW-1133">Transmembrane helix</keyword>
<feature type="compositionally biased region" description="Low complexity" evidence="2">
    <location>
        <begin position="518"/>
        <end position="532"/>
    </location>
</feature>
<feature type="compositionally biased region" description="Acidic residues" evidence="2">
    <location>
        <begin position="550"/>
        <end position="575"/>
    </location>
</feature>
<dbReference type="EMBL" id="CCBN010000009">
    <property type="protein sequence ID" value="CDO54918.1"/>
    <property type="molecule type" value="Genomic_DNA"/>
</dbReference>
<evidence type="ECO:0000313" key="4">
    <source>
        <dbReference type="EMBL" id="CDO54918.1"/>
    </source>
</evidence>
<proteinExistence type="predicted"/>
<feature type="coiled-coil region" evidence="1">
    <location>
        <begin position="377"/>
        <end position="413"/>
    </location>
</feature>
<keyword evidence="5" id="KW-1185">Reference proteome</keyword>
<keyword evidence="3" id="KW-0472">Membrane</keyword>
<evidence type="ECO:0000256" key="1">
    <source>
        <dbReference type="SAM" id="Coils"/>
    </source>
</evidence>
<feature type="transmembrane region" description="Helical" evidence="3">
    <location>
        <begin position="56"/>
        <end position="76"/>
    </location>
</feature>
<feature type="transmembrane region" description="Helical" evidence="3">
    <location>
        <begin position="148"/>
        <end position="166"/>
    </location>
</feature>
<comment type="caution">
    <text evidence="4">The sequence shown here is derived from an EMBL/GenBank/DDBJ whole genome shotgun (WGS) entry which is preliminary data.</text>
</comment>
<sequence length="575" mass="61856">MSNTSISNNAGSNAVSSDASRATILEKRDHQGAAIASQQLDLLTFTALDIFPGLPLLYVLYTSVLQAAYHAQLFWFTTLARLRLRRDVSSSCLYSIYTIPPPGRDHVDPDLPNASGIKTGYASLVDAGFVSGNYGAPVRIQWLVQQTVLLALSIFALRASLFYIVTGSGNVSGSAFVQGLRYVLFEWLIDTKNPGHGDYILHAIVLPSVLYSARFVFADYLLRYRSSMANGKIDAGLVLPLYSDSGSTVEDTQYRDALPQNPLHVNQQHVDVDSSLQFTPALLPQAMALKNTGVVRRTVSPIHLPQPTIDLMSEPGPETTHISETASPELTISEASTIVAPTPVENNIEENIEAFVGDIYGLGQQALTTVKQFPETSEELKQAINTVKNTVEKAELQQKLDAVMKTVENAEIKQKFDAVKKTVVDNAEIKQALDSVKKTVESADFSQVRDNLSLAGSRIKPLLFSSATSVGLGLGLGGVGAPVTHAGGSPLLDSGSFQMPGLYNVGSRLGGLSSRPQTPTTPTASFTPASTSHDVMSETADTLDLGIDGVDTEEEVSSEDEDDDEEDESSDEDID</sequence>